<dbReference type="GO" id="GO:0005886">
    <property type="term" value="C:plasma membrane"/>
    <property type="evidence" value="ECO:0007669"/>
    <property type="project" value="UniProtKB-SubCell"/>
</dbReference>
<dbReference type="InterPro" id="IPR049177">
    <property type="entry name" value="MgtC_SapB_SrpB_YhiD_N"/>
</dbReference>
<dbReference type="Proteomes" id="UP000622475">
    <property type="component" value="Unassembled WGS sequence"/>
</dbReference>
<keyword evidence="10" id="KW-1185">Reference proteome</keyword>
<keyword evidence="6 7" id="KW-0472">Membrane</keyword>
<sequence length="156" mass="16675">MELIEELHIVLKLIAAFILGAFIGFDRERDGKSAGVRTYAAVCLGSTLFTDIGQNLGDISAGSRIISNIISGIGFLGAGIIFKNEKTNSAEGLTTAATVWCTAAIGVAVGLDMFIIAIVGAVAVYSLLTLPKFGFYVRWKKSIKQKRGPQDDEYPD</sequence>
<feature type="domain" description="MgtC/SapB/SrpB/YhiD N-terminal" evidence="8">
    <location>
        <begin position="13"/>
        <end position="130"/>
    </location>
</feature>
<protein>
    <submittedName>
        <fullName evidence="9">MgtC/SapB family protein</fullName>
    </submittedName>
</protein>
<evidence type="ECO:0000313" key="9">
    <source>
        <dbReference type="EMBL" id="MBE9662125.1"/>
    </source>
</evidence>
<evidence type="ECO:0000256" key="1">
    <source>
        <dbReference type="ARBA" id="ARBA00004651"/>
    </source>
</evidence>
<evidence type="ECO:0000256" key="6">
    <source>
        <dbReference type="ARBA" id="ARBA00023136"/>
    </source>
</evidence>
<dbReference type="EMBL" id="JADFFL010000003">
    <property type="protein sequence ID" value="MBE9662125.1"/>
    <property type="molecule type" value="Genomic_DNA"/>
</dbReference>
<dbReference type="PRINTS" id="PR01837">
    <property type="entry name" value="MGTCSAPBPROT"/>
</dbReference>
<keyword evidence="4 7" id="KW-0812">Transmembrane</keyword>
<reference evidence="9" key="1">
    <citation type="submission" date="2020-10" db="EMBL/GenBank/DDBJ databases">
        <title>Mucilaginibacter mali sp. nov., isolated from rhizosphere soil of apple orchard.</title>
        <authorList>
            <person name="Lee J.-S."/>
            <person name="Kim H.S."/>
            <person name="Kim J.-S."/>
        </authorList>
    </citation>
    <scope>NUCLEOTIDE SEQUENCE</scope>
    <source>
        <strain evidence="9">KCTC 22746</strain>
    </source>
</reference>
<dbReference type="PANTHER" id="PTHR33778">
    <property type="entry name" value="PROTEIN MGTC"/>
    <property type="match status" value="1"/>
</dbReference>
<gene>
    <name evidence="9" type="ORF">IRJ16_09535</name>
</gene>
<dbReference type="InterPro" id="IPR003416">
    <property type="entry name" value="MgtC/SapB/SrpB/YhiD_fam"/>
</dbReference>
<dbReference type="RefSeq" id="WP_194111313.1">
    <property type="nucleotide sequence ID" value="NZ_JADFFL010000003.1"/>
</dbReference>
<comment type="subcellular location">
    <subcellularLocation>
        <location evidence="1">Cell membrane</location>
        <topology evidence="1">Multi-pass membrane protein</topology>
    </subcellularLocation>
</comment>
<evidence type="ECO:0000256" key="4">
    <source>
        <dbReference type="ARBA" id="ARBA00022692"/>
    </source>
</evidence>
<proteinExistence type="inferred from homology"/>
<keyword evidence="3" id="KW-1003">Cell membrane</keyword>
<name>A0A929KX75_9SPHI</name>
<feature type="transmembrane region" description="Helical" evidence="7">
    <location>
        <begin position="89"/>
        <end position="108"/>
    </location>
</feature>
<evidence type="ECO:0000256" key="3">
    <source>
        <dbReference type="ARBA" id="ARBA00022475"/>
    </source>
</evidence>
<feature type="transmembrane region" description="Helical" evidence="7">
    <location>
        <begin position="7"/>
        <end position="25"/>
    </location>
</feature>
<evidence type="ECO:0000313" key="10">
    <source>
        <dbReference type="Proteomes" id="UP000622475"/>
    </source>
</evidence>
<evidence type="ECO:0000256" key="5">
    <source>
        <dbReference type="ARBA" id="ARBA00022989"/>
    </source>
</evidence>
<dbReference type="Pfam" id="PF02308">
    <property type="entry name" value="MgtC"/>
    <property type="match status" value="1"/>
</dbReference>
<evidence type="ECO:0000256" key="7">
    <source>
        <dbReference type="SAM" id="Phobius"/>
    </source>
</evidence>
<organism evidence="9 10">
    <name type="scientific">Mucilaginibacter myungsuensis</name>
    <dbReference type="NCBI Taxonomy" id="649104"/>
    <lineage>
        <taxon>Bacteria</taxon>
        <taxon>Pseudomonadati</taxon>
        <taxon>Bacteroidota</taxon>
        <taxon>Sphingobacteriia</taxon>
        <taxon>Sphingobacteriales</taxon>
        <taxon>Sphingobacteriaceae</taxon>
        <taxon>Mucilaginibacter</taxon>
    </lineage>
</organism>
<comment type="similarity">
    <text evidence="2">Belongs to the MgtC/SapB family.</text>
</comment>
<dbReference type="PANTHER" id="PTHR33778:SF1">
    <property type="entry name" value="MAGNESIUM TRANSPORTER YHID-RELATED"/>
    <property type="match status" value="1"/>
</dbReference>
<comment type="caution">
    <text evidence="9">The sequence shown here is derived from an EMBL/GenBank/DDBJ whole genome shotgun (WGS) entry which is preliminary data.</text>
</comment>
<dbReference type="AlphaFoldDB" id="A0A929KX75"/>
<evidence type="ECO:0000256" key="2">
    <source>
        <dbReference type="ARBA" id="ARBA00009298"/>
    </source>
</evidence>
<feature type="transmembrane region" description="Helical" evidence="7">
    <location>
        <begin position="114"/>
        <end position="137"/>
    </location>
</feature>
<keyword evidence="5 7" id="KW-1133">Transmembrane helix</keyword>
<evidence type="ECO:0000259" key="8">
    <source>
        <dbReference type="Pfam" id="PF02308"/>
    </source>
</evidence>
<feature type="transmembrane region" description="Helical" evidence="7">
    <location>
        <begin position="65"/>
        <end position="82"/>
    </location>
</feature>
<accession>A0A929KX75</accession>